<dbReference type="EMBL" id="CP036275">
    <property type="protein sequence ID" value="QDU37569.1"/>
    <property type="molecule type" value="Genomic_DNA"/>
</dbReference>
<reference evidence="6 7" key="1">
    <citation type="submission" date="2019-02" db="EMBL/GenBank/DDBJ databases">
        <title>Deep-cultivation of Planctomycetes and their phenomic and genomic characterization uncovers novel biology.</title>
        <authorList>
            <person name="Wiegand S."/>
            <person name="Jogler M."/>
            <person name="Boedeker C."/>
            <person name="Pinto D."/>
            <person name="Vollmers J."/>
            <person name="Rivas-Marin E."/>
            <person name="Kohn T."/>
            <person name="Peeters S.H."/>
            <person name="Heuer A."/>
            <person name="Rast P."/>
            <person name="Oberbeckmann S."/>
            <person name="Bunk B."/>
            <person name="Jeske O."/>
            <person name="Meyerdierks A."/>
            <person name="Storesund J.E."/>
            <person name="Kallscheuer N."/>
            <person name="Luecker S."/>
            <person name="Lage O.M."/>
            <person name="Pohl T."/>
            <person name="Merkel B.J."/>
            <person name="Hornburger P."/>
            <person name="Mueller R.-W."/>
            <person name="Bruemmer F."/>
            <person name="Labrenz M."/>
            <person name="Spormann A.M."/>
            <person name="Op den Camp H."/>
            <person name="Overmann J."/>
            <person name="Amann R."/>
            <person name="Jetten M.S.M."/>
            <person name="Mascher T."/>
            <person name="Medema M.H."/>
            <person name="Devos D.P."/>
            <person name="Kaster A.-K."/>
            <person name="Ovreas L."/>
            <person name="Rohde M."/>
            <person name="Galperin M.Y."/>
            <person name="Jogler C."/>
        </authorList>
    </citation>
    <scope>NUCLEOTIDE SEQUENCE [LARGE SCALE GENOMIC DNA]</scope>
    <source>
        <strain evidence="6 7">Mal4</strain>
    </source>
</reference>
<dbReference type="Proteomes" id="UP000320496">
    <property type="component" value="Chromosome"/>
</dbReference>
<keyword evidence="6" id="KW-0560">Oxidoreductase</keyword>
<feature type="domain" description="Rieske" evidence="5">
    <location>
        <begin position="26"/>
        <end position="121"/>
    </location>
</feature>
<evidence type="ECO:0000313" key="6">
    <source>
        <dbReference type="EMBL" id="QDU37569.1"/>
    </source>
</evidence>
<accession>A0A517Z538</accession>
<dbReference type="GO" id="GO:0046872">
    <property type="term" value="F:metal ion binding"/>
    <property type="evidence" value="ECO:0007669"/>
    <property type="project" value="UniProtKB-KW"/>
</dbReference>
<evidence type="ECO:0000256" key="3">
    <source>
        <dbReference type="ARBA" id="ARBA00023004"/>
    </source>
</evidence>
<dbReference type="PROSITE" id="PS51296">
    <property type="entry name" value="RIESKE"/>
    <property type="match status" value="1"/>
</dbReference>
<dbReference type="InterPro" id="IPR036922">
    <property type="entry name" value="Rieske_2Fe-2S_sf"/>
</dbReference>
<dbReference type="InterPro" id="IPR017941">
    <property type="entry name" value="Rieske_2Fe-2S"/>
</dbReference>
<organism evidence="6 7">
    <name type="scientific">Maioricimonas rarisocia</name>
    <dbReference type="NCBI Taxonomy" id="2528026"/>
    <lineage>
        <taxon>Bacteria</taxon>
        <taxon>Pseudomonadati</taxon>
        <taxon>Planctomycetota</taxon>
        <taxon>Planctomycetia</taxon>
        <taxon>Planctomycetales</taxon>
        <taxon>Planctomycetaceae</taxon>
        <taxon>Maioricimonas</taxon>
    </lineage>
</organism>
<keyword evidence="7" id="KW-1185">Reference proteome</keyword>
<keyword evidence="2" id="KW-0479">Metal-binding</keyword>
<dbReference type="GO" id="GO:0051213">
    <property type="term" value="F:dioxygenase activity"/>
    <property type="evidence" value="ECO:0007669"/>
    <property type="project" value="UniProtKB-KW"/>
</dbReference>
<evidence type="ECO:0000259" key="5">
    <source>
        <dbReference type="PROSITE" id="PS51296"/>
    </source>
</evidence>
<evidence type="ECO:0000256" key="2">
    <source>
        <dbReference type="ARBA" id="ARBA00022723"/>
    </source>
</evidence>
<name>A0A517Z538_9PLAN</name>
<proteinExistence type="predicted"/>
<evidence type="ECO:0000256" key="4">
    <source>
        <dbReference type="ARBA" id="ARBA00023014"/>
    </source>
</evidence>
<dbReference type="GO" id="GO:0051537">
    <property type="term" value="F:2 iron, 2 sulfur cluster binding"/>
    <property type="evidence" value="ECO:0007669"/>
    <property type="project" value="UniProtKB-KW"/>
</dbReference>
<keyword evidence="4" id="KW-0411">Iron-sulfur</keyword>
<dbReference type="PANTHER" id="PTHR21496:SF23">
    <property type="entry name" value="3-PHENYLPROPIONATE_CINNAMIC ACID DIOXYGENASE FERREDOXIN SUBUNIT"/>
    <property type="match status" value="1"/>
</dbReference>
<dbReference type="PANTHER" id="PTHR21496">
    <property type="entry name" value="FERREDOXIN-RELATED"/>
    <property type="match status" value="1"/>
</dbReference>
<evidence type="ECO:0000313" key="7">
    <source>
        <dbReference type="Proteomes" id="UP000320496"/>
    </source>
</evidence>
<dbReference type="AlphaFoldDB" id="A0A517Z538"/>
<dbReference type="SUPFAM" id="SSF50022">
    <property type="entry name" value="ISP domain"/>
    <property type="match status" value="1"/>
</dbReference>
<evidence type="ECO:0000256" key="1">
    <source>
        <dbReference type="ARBA" id="ARBA00022714"/>
    </source>
</evidence>
<keyword evidence="3" id="KW-0408">Iron</keyword>
<dbReference type="Gene3D" id="2.102.10.10">
    <property type="entry name" value="Rieske [2Fe-2S] iron-sulphur domain"/>
    <property type="match status" value="1"/>
</dbReference>
<dbReference type="KEGG" id="mri:Mal4_18840"/>
<keyword evidence="1" id="KW-0001">2Fe-2S</keyword>
<protein>
    <submittedName>
        <fullName evidence="6">Naphthalene 1,2-dioxygenase/salicylate 5-hydroxylase system, ferredoxin component</fullName>
    </submittedName>
</protein>
<gene>
    <name evidence="6" type="primary">nagAb</name>
    <name evidence="6" type="ORF">Mal4_18840</name>
</gene>
<keyword evidence="6" id="KW-0223">Dioxygenase</keyword>
<dbReference type="Pfam" id="PF00355">
    <property type="entry name" value="Rieske"/>
    <property type="match status" value="1"/>
</dbReference>
<sequence length="128" mass="13571">MRQRAGVLLTDETDASSEYRFPMPTRHPVASISDIPPGSSREVVAGDRVLAIFNVSGEFHALDGICPHAGGPLGDGTLSGGVVTCPWHGWQFDVTTGQHCLSPGICQTRYPVSVEGDQVVVELPDGND</sequence>